<dbReference type="GO" id="GO:0005634">
    <property type="term" value="C:nucleus"/>
    <property type="evidence" value="ECO:0007669"/>
    <property type="project" value="UniProtKB-SubCell"/>
</dbReference>
<dbReference type="InterPro" id="IPR036236">
    <property type="entry name" value="Znf_C2H2_sf"/>
</dbReference>
<dbReference type="AlphaFoldDB" id="A0A8K0GB68"/>
<proteinExistence type="inferred from homology"/>
<evidence type="ECO:0000256" key="5">
    <source>
        <dbReference type="ARBA" id="ARBA00022771"/>
    </source>
</evidence>
<dbReference type="PROSITE" id="PS00028">
    <property type="entry name" value="ZINC_FINGER_C2H2_1"/>
    <property type="match status" value="5"/>
</dbReference>
<dbReference type="Pfam" id="PF00096">
    <property type="entry name" value="zf-C2H2"/>
    <property type="match status" value="3"/>
</dbReference>
<keyword evidence="15" id="KW-1185">Reference proteome</keyword>
<dbReference type="PANTHER" id="PTHR24388:SF54">
    <property type="entry name" value="PROTEIN ESCARGOT"/>
    <property type="match status" value="1"/>
</dbReference>
<evidence type="ECO:0000256" key="9">
    <source>
        <dbReference type="ARBA" id="ARBA00023163"/>
    </source>
</evidence>
<evidence type="ECO:0000256" key="6">
    <source>
        <dbReference type="ARBA" id="ARBA00022833"/>
    </source>
</evidence>
<evidence type="ECO:0000256" key="12">
    <source>
        <dbReference type="PROSITE-ProRule" id="PRU00042"/>
    </source>
</evidence>
<organism evidence="14 15">
    <name type="scientific">Ignelater luminosus</name>
    <name type="common">Cucubano</name>
    <name type="synonym">Pyrophorus luminosus</name>
    <dbReference type="NCBI Taxonomy" id="2038154"/>
    <lineage>
        <taxon>Eukaryota</taxon>
        <taxon>Metazoa</taxon>
        <taxon>Ecdysozoa</taxon>
        <taxon>Arthropoda</taxon>
        <taxon>Hexapoda</taxon>
        <taxon>Insecta</taxon>
        <taxon>Pterygota</taxon>
        <taxon>Neoptera</taxon>
        <taxon>Endopterygota</taxon>
        <taxon>Coleoptera</taxon>
        <taxon>Polyphaga</taxon>
        <taxon>Elateriformia</taxon>
        <taxon>Elateroidea</taxon>
        <taxon>Elateridae</taxon>
        <taxon>Agrypninae</taxon>
        <taxon>Pyrophorini</taxon>
        <taxon>Ignelater</taxon>
    </lineage>
</organism>
<keyword evidence="6" id="KW-0862">Zinc</keyword>
<evidence type="ECO:0000256" key="3">
    <source>
        <dbReference type="ARBA" id="ARBA00022723"/>
    </source>
</evidence>
<dbReference type="FunFam" id="3.30.160.60:FF:000100">
    <property type="entry name" value="Zinc finger 45-like"/>
    <property type="match status" value="1"/>
</dbReference>
<feature type="domain" description="C2H2-type" evidence="13">
    <location>
        <begin position="263"/>
        <end position="290"/>
    </location>
</feature>
<dbReference type="GO" id="GO:0008270">
    <property type="term" value="F:zinc ion binding"/>
    <property type="evidence" value="ECO:0007669"/>
    <property type="project" value="UniProtKB-KW"/>
</dbReference>
<keyword evidence="5 12" id="KW-0863">Zinc-finger</keyword>
<reference evidence="14" key="1">
    <citation type="submission" date="2019-08" db="EMBL/GenBank/DDBJ databases">
        <title>The genome of the North American firefly Photinus pyralis.</title>
        <authorList>
            <consortium name="Photinus pyralis genome working group"/>
            <person name="Fallon T.R."/>
            <person name="Sander Lower S.E."/>
            <person name="Weng J.-K."/>
        </authorList>
    </citation>
    <scope>NUCLEOTIDE SEQUENCE</scope>
    <source>
        <strain evidence="14">TRF0915ILg1</strain>
        <tissue evidence="14">Whole body</tissue>
    </source>
</reference>
<feature type="domain" description="C2H2-type" evidence="13">
    <location>
        <begin position="131"/>
        <end position="158"/>
    </location>
</feature>
<dbReference type="PANTHER" id="PTHR24388">
    <property type="entry name" value="ZINC FINGER PROTEIN"/>
    <property type="match status" value="1"/>
</dbReference>
<keyword evidence="10" id="KW-0539">Nucleus</keyword>
<dbReference type="SUPFAM" id="SSF57667">
    <property type="entry name" value="beta-beta-alpha zinc fingers"/>
    <property type="match status" value="3"/>
</dbReference>
<feature type="domain" description="C2H2-type" evidence="13">
    <location>
        <begin position="159"/>
        <end position="186"/>
    </location>
</feature>
<evidence type="ECO:0000313" key="15">
    <source>
        <dbReference type="Proteomes" id="UP000801492"/>
    </source>
</evidence>
<dbReference type="Proteomes" id="UP000801492">
    <property type="component" value="Unassembled WGS sequence"/>
</dbReference>
<dbReference type="Gene3D" id="3.30.160.60">
    <property type="entry name" value="Classic Zinc Finger"/>
    <property type="match status" value="4"/>
</dbReference>
<dbReference type="PROSITE" id="PS50157">
    <property type="entry name" value="ZINC_FINGER_C2H2_2"/>
    <property type="match status" value="5"/>
</dbReference>
<comment type="similarity">
    <text evidence="11">Belongs to the snail C2H2-type zinc-finger protein family.</text>
</comment>
<dbReference type="EMBL" id="VTPC01005919">
    <property type="protein sequence ID" value="KAF2895437.1"/>
    <property type="molecule type" value="Genomic_DNA"/>
</dbReference>
<dbReference type="InterPro" id="IPR050527">
    <property type="entry name" value="Snail/Krueppel_Znf"/>
</dbReference>
<comment type="subcellular location">
    <subcellularLocation>
        <location evidence="1">Nucleus</location>
    </subcellularLocation>
</comment>
<accession>A0A8K0GB68</accession>
<keyword evidence="3" id="KW-0479">Metal-binding</keyword>
<keyword evidence="9" id="KW-0804">Transcription</keyword>
<keyword evidence="4" id="KW-0677">Repeat</keyword>
<evidence type="ECO:0000256" key="7">
    <source>
        <dbReference type="ARBA" id="ARBA00023015"/>
    </source>
</evidence>
<evidence type="ECO:0000256" key="4">
    <source>
        <dbReference type="ARBA" id="ARBA00022737"/>
    </source>
</evidence>
<gene>
    <name evidence="14" type="ORF">ILUMI_10741</name>
</gene>
<evidence type="ECO:0000256" key="11">
    <source>
        <dbReference type="ARBA" id="ARBA00037948"/>
    </source>
</evidence>
<evidence type="ECO:0000256" key="1">
    <source>
        <dbReference type="ARBA" id="ARBA00004123"/>
    </source>
</evidence>
<sequence>MCTCIFKKVSSLNAHITRAHAGEKQTDDISDIVEQLRQLEKQMEPKSSEHGNQVSAQTTAAMKSLSELEVGTIKFVKLVDSSIEGSIRRYWVKQRKIGDHTWYICAYCSKEFKKPSDLIRHIRVHTREKPFKCKQCDQAFSLKSTLITHINTHIAKREYHCLICTKTFTSVRTLTAHLRGHEKRNSQHYMCDTCNAIFSTMSKAKLHMELHKADPINKGLSKLGQLQVVMQQPMVETPSGLLPVAPPKSQTQSSQTDSEIRPHKCQLCNAGFTKGVHLKRHMLLHSGEKKFKCNICGK</sequence>
<name>A0A8K0GB68_IGNLU</name>
<evidence type="ECO:0000256" key="10">
    <source>
        <dbReference type="ARBA" id="ARBA00023242"/>
    </source>
</evidence>
<comment type="caution">
    <text evidence="14">The sequence shown here is derived from an EMBL/GenBank/DDBJ whole genome shotgun (WGS) entry which is preliminary data.</text>
</comment>
<keyword evidence="8" id="KW-0238">DNA-binding</keyword>
<evidence type="ECO:0000259" key="13">
    <source>
        <dbReference type="PROSITE" id="PS50157"/>
    </source>
</evidence>
<dbReference type="SMART" id="SM00355">
    <property type="entry name" value="ZnF_C2H2"/>
    <property type="match status" value="5"/>
</dbReference>
<dbReference type="GO" id="GO:0000981">
    <property type="term" value="F:DNA-binding transcription factor activity, RNA polymerase II-specific"/>
    <property type="evidence" value="ECO:0007669"/>
    <property type="project" value="TreeGrafter"/>
</dbReference>
<keyword evidence="7" id="KW-0805">Transcription regulation</keyword>
<feature type="domain" description="C2H2-type" evidence="13">
    <location>
        <begin position="189"/>
        <end position="216"/>
    </location>
</feature>
<dbReference type="OrthoDB" id="6077919at2759"/>
<evidence type="ECO:0000256" key="2">
    <source>
        <dbReference type="ARBA" id="ARBA00006991"/>
    </source>
</evidence>
<dbReference type="FunFam" id="3.30.160.60:FF:001156">
    <property type="entry name" value="Zinc finger protein 407"/>
    <property type="match status" value="1"/>
</dbReference>
<protein>
    <recommendedName>
        <fullName evidence="13">C2H2-type domain-containing protein</fullName>
    </recommendedName>
</protein>
<feature type="domain" description="C2H2-type" evidence="13">
    <location>
        <begin position="103"/>
        <end position="130"/>
    </location>
</feature>
<dbReference type="InterPro" id="IPR013087">
    <property type="entry name" value="Znf_C2H2_type"/>
</dbReference>
<comment type="similarity">
    <text evidence="2">Belongs to the krueppel C2H2-type zinc-finger protein family.</text>
</comment>
<evidence type="ECO:0000313" key="14">
    <source>
        <dbReference type="EMBL" id="KAF2895437.1"/>
    </source>
</evidence>
<evidence type="ECO:0000256" key="8">
    <source>
        <dbReference type="ARBA" id="ARBA00023125"/>
    </source>
</evidence>
<dbReference type="FunFam" id="3.30.160.60:FF:000145">
    <property type="entry name" value="Zinc finger protein 574"/>
    <property type="match status" value="1"/>
</dbReference>
<dbReference type="GO" id="GO:0000978">
    <property type="term" value="F:RNA polymerase II cis-regulatory region sequence-specific DNA binding"/>
    <property type="evidence" value="ECO:0007669"/>
    <property type="project" value="TreeGrafter"/>
</dbReference>